<name>A0A8H7B4S3_9PLEO</name>
<evidence type="ECO:0000256" key="2">
    <source>
        <dbReference type="ARBA" id="ARBA00022553"/>
    </source>
</evidence>
<comment type="caution">
    <text evidence="4">The sequence shown here is derived from an EMBL/GenBank/DDBJ whole genome shotgun (WGS) entry which is preliminary data.</text>
</comment>
<gene>
    <name evidence="4" type="ORF">GT037_007333</name>
</gene>
<organism evidence="4 5">
    <name type="scientific">Alternaria burnsii</name>
    <dbReference type="NCBI Taxonomy" id="1187904"/>
    <lineage>
        <taxon>Eukaryota</taxon>
        <taxon>Fungi</taxon>
        <taxon>Dikarya</taxon>
        <taxon>Ascomycota</taxon>
        <taxon>Pezizomycotina</taxon>
        <taxon>Dothideomycetes</taxon>
        <taxon>Pleosporomycetidae</taxon>
        <taxon>Pleosporales</taxon>
        <taxon>Pleosporineae</taxon>
        <taxon>Pleosporaceae</taxon>
        <taxon>Alternaria</taxon>
        <taxon>Alternaria sect. Alternaria</taxon>
    </lineage>
</organism>
<dbReference type="Gene3D" id="1.10.1200.10">
    <property type="entry name" value="ACP-like"/>
    <property type="match status" value="1"/>
</dbReference>
<dbReference type="Gene3D" id="3.30.300.30">
    <property type="match status" value="1"/>
</dbReference>
<dbReference type="GeneID" id="62205558"/>
<dbReference type="InterPro" id="IPR042099">
    <property type="entry name" value="ANL_N_sf"/>
</dbReference>
<dbReference type="InterPro" id="IPR006162">
    <property type="entry name" value="Ppantetheine_attach_site"/>
</dbReference>
<dbReference type="PROSITE" id="PS00455">
    <property type="entry name" value="AMP_BINDING"/>
    <property type="match status" value="1"/>
</dbReference>
<dbReference type="InterPro" id="IPR009081">
    <property type="entry name" value="PP-bd_ACP"/>
</dbReference>
<dbReference type="Gene3D" id="3.40.50.720">
    <property type="entry name" value="NAD(P)-binding Rossmann-like Domain"/>
    <property type="match status" value="1"/>
</dbReference>
<keyword evidence="5" id="KW-1185">Reference proteome</keyword>
<evidence type="ECO:0000313" key="4">
    <source>
        <dbReference type="EMBL" id="KAF7674573.1"/>
    </source>
</evidence>
<dbReference type="Pfam" id="PF00550">
    <property type="entry name" value="PP-binding"/>
    <property type="match status" value="1"/>
</dbReference>
<reference evidence="4" key="2">
    <citation type="submission" date="2020-08" db="EMBL/GenBank/DDBJ databases">
        <title>Draft Genome Sequence of Cumin Blight Pathogen Alternaria burnsii.</title>
        <authorList>
            <person name="Feng Z."/>
        </authorList>
    </citation>
    <scope>NUCLEOTIDE SEQUENCE</scope>
    <source>
        <strain evidence="4">CBS107.38</strain>
    </source>
</reference>
<feature type="domain" description="Carrier" evidence="3">
    <location>
        <begin position="573"/>
        <end position="661"/>
    </location>
</feature>
<evidence type="ECO:0000256" key="1">
    <source>
        <dbReference type="ARBA" id="ARBA00022450"/>
    </source>
</evidence>
<dbReference type="InterPro" id="IPR036736">
    <property type="entry name" value="ACP-like_sf"/>
</dbReference>
<keyword evidence="2" id="KW-0597">Phosphoprotein</keyword>
<protein>
    <recommendedName>
        <fullName evidence="3">Carrier domain-containing protein</fullName>
    </recommendedName>
</protein>
<dbReference type="PROSITE" id="PS50075">
    <property type="entry name" value="CARRIER"/>
    <property type="match status" value="1"/>
</dbReference>
<evidence type="ECO:0000259" key="3">
    <source>
        <dbReference type="PROSITE" id="PS50075"/>
    </source>
</evidence>
<dbReference type="PANTHER" id="PTHR43439:SF2">
    <property type="entry name" value="ENZYME, PUTATIVE (JCVI)-RELATED"/>
    <property type="match status" value="1"/>
</dbReference>
<dbReference type="InterPro" id="IPR000873">
    <property type="entry name" value="AMP-dep_synth/lig_dom"/>
</dbReference>
<dbReference type="PANTHER" id="PTHR43439">
    <property type="entry name" value="PHENYLACETATE-COENZYME A LIGASE"/>
    <property type="match status" value="1"/>
</dbReference>
<dbReference type="Pfam" id="PF00501">
    <property type="entry name" value="AMP-binding"/>
    <property type="match status" value="1"/>
</dbReference>
<dbReference type="Proteomes" id="UP000596902">
    <property type="component" value="Unassembled WGS sequence"/>
</dbReference>
<accession>A0A8H7B4S3</accession>
<reference evidence="4" key="1">
    <citation type="submission" date="2020-01" db="EMBL/GenBank/DDBJ databases">
        <authorList>
            <person name="Feng Z.H.Z."/>
        </authorList>
    </citation>
    <scope>NUCLEOTIDE SEQUENCE</scope>
    <source>
        <strain evidence="4">CBS107.38</strain>
    </source>
</reference>
<dbReference type="Gene3D" id="3.40.50.12780">
    <property type="entry name" value="N-terminal domain of ligase-like"/>
    <property type="match status" value="1"/>
</dbReference>
<dbReference type="RefSeq" id="XP_038784868.1">
    <property type="nucleotide sequence ID" value="XM_038932380.1"/>
</dbReference>
<proteinExistence type="predicted"/>
<dbReference type="Pfam" id="PF23562">
    <property type="entry name" value="AMP-binding_C_3"/>
    <property type="match status" value="1"/>
</dbReference>
<dbReference type="InterPro" id="IPR020845">
    <property type="entry name" value="AMP-binding_CS"/>
</dbReference>
<dbReference type="InterPro" id="IPR045851">
    <property type="entry name" value="AMP-bd_C_sf"/>
</dbReference>
<dbReference type="EMBL" id="JAAABM010000010">
    <property type="protein sequence ID" value="KAF7674573.1"/>
    <property type="molecule type" value="Genomic_DNA"/>
</dbReference>
<dbReference type="AlphaFoldDB" id="A0A8H7B4S3"/>
<sequence length="1062" mass="117470">MSTFVSPELDLNCNSASGIRTLPELVEFHVRHNPQHRFCIQAEKPLTENATYPLISLTYERLQQAIFRCQTWLKDNAPNIHASFLDDRGSVNRCAPVAVLMESHVGLAIYILTLMGMGVPVVLLSTRLSPVAISHLMQTTKAQHALASQRLQPLFNEALAIAYAESNIERNVEVCIAAGYDAFLSETPVTCTGMIAHPNHFVSESDCQTLILHSSGTSGLPKPIYCSHKYFLGSATCHSFSSETEARNLSVSTSPFFHGFGLVPMCMSLGIGKTMCLPPPSSIPTGISVAELLEQSGAKALLTVPSIVEEITFLQDDQGVRVLQNLDFVAFGGGMPKESVGKRLWEAGVKLINHYGATETGPLSPFFVPTNSYDWHYVKLRLDTLVPMEVQLDSVSAHEKRFQMSLRPFGWMQRFEIQDILVQRPGSQQEDMEFSIRGRTDDLICLATGEKVRPTILEGLIQQHHGVKAATAFGDGRFELVVIIESTTLLEADCIEALKTSVWPLIEEASHTMDAHARISSHAAILVFPPGSLPRSDKGTILRLEVAKKFSKEIDQVYRKLEADVAASPLDLSSPEMTIRGLIEENIKLGLTSTSWSNEDDLFELGMDSLQATKLRRLLKASLKATVSNSHGVLKPDEILGDFVYRHASVVKLVEAITSKQTAASDTSDSRCLEQLVDRYSGRDITQLQKATVAITGATGSLGSHLLHVLLNDPSVSRIICLNRRTGDEAVARQRHSLRSRNIDVSDALFSKVEVLEISQATDRLGLSATQYESLAREVTHIVHTAWPMNFKMKLASFNAAFKTLENLIQLACDAHRQTSRKKPRFLFVSSISTVGNYPNIKEERMVPEVTVDDYRWALDLGYAKAKLVCERIVQHAAEDHPGIEIGLVRFGQIAGSNTGYWNSDEHFAALVASSLTVGKFPDLRGTLSWIRVDSGAAILAELLFQPLPLQLVYHLENHVRQSWQDVIAVLVSRLGLPERSIIPMNEWLKLVECGPGENNPAQSLLDFFSDDFVKMSDGSIMLDTAATRSVSPTLRKMLPITENDIAAYVEYWQSIGLLKRM</sequence>
<dbReference type="InterPro" id="IPR051414">
    <property type="entry name" value="Adenylate-forming_Reductase"/>
</dbReference>
<dbReference type="SUPFAM" id="SSF51735">
    <property type="entry name" value="NAD(P)-binding Rossmann-fold domains"/>
    <property type="match status" value="1"/>
</dbReference>
<dbReference type="InterPro" id="IPR036291">
    <property type="entry name" value="NAD(P)-bd_dom_sf"/>
</dbReference>
<keyword evidence="1" id="KW-0596">Phosphopantetheine</keyword>
<dbReference type="SUPFAM" id="SSF56801">
    <property type="entry name" value="Acetyl-CoA synthetase-like"/>
    <property type="match status" value="1"/>
</dbReference>
<dbReference type="Pfam" id="PF07993">
    <property type="entry name" value="NAD_binding_4"/>
    <property type="match status" value="1"/>
</dbReference>
<dbReference type="InterPro" id="IPR013120">
    <property type="entry name" value="FAR_NAD-bd"/>
</dbReference>
<evidence type="ECO:0000313" key="5">
    <source>
        <dbReference type="Proteomes" id="UP000596902"/>
    </source>
</evidence>
<dbReference type="PROSITE" id="PS00012">
    <property type="entry name" value="PHOSPHOPANTETHEINE"/>
    <property type="match status" value="1"/>
</dbReference>